<evidence type="ECO:0000313" key="3">
    <source>
        <dbReference type="Proteomes" id="UP001438707"/>
    </source>
</evidence>
<gene>
    <name evidence="2" type="ORF">WJX74_008672</name>
</gene>
<dbReference type="AlphaFoldDB" id="A0AAW1RJR4"/>
<organism evidence="2 3">
    <name type="scientific">Apatococcus lobatus</name>
    <dbReference type="NCBI Taxonomy" id="904363"/>
    <lineage>
        <taxon>Eukaryota</taxon>
        <taxon>Viridiplantae</taxon>
        <taxon>Chlorophyta</taxon>
        <taxon>core chlorophytes</taxon>
        <taxon>Trebouxiophyceae</taxon>
        <taxon>Chlorellales</taxon>
        <taxon>Chlorellaceae</taxon>
        <taxon>Apatococcus</taxon>
    </lineage>
</organism>
<sequence>MEGTPPPLVPEVPVAPTPVIEPADTPQPPEASGGSQPKADGKPRPPSVRCAQHRLCCNFSHKSKRARQFEVGSSKARECESCHKWLCSDHCLQNHKACKGPFMEYAGASQEADGCQGLFKASENGAAPPMCAGQVSGLRFPGILDPNTTSALAKALDEQNTLARSQMELAQQALETQRRQHEQVMGALTRLEQHLTGYSPALQAQQVMALQPLRDAREAMQADALMNDIRPGNLQAHVMQAGAATQQPLAMHHL</sequence>
<dbReference type="EMBL" id="JALJOS010000010">
    <property type="protein sequence ID" value="KAK9833879.1"/>
    <property type="molecule type" value="Genomic_DNA"/>
</dbReference>
<evidence type="ECO:0000313" key="2">
    <source>
        <dbReference type="EMBL" id="KAK9833879.1"/>
    </source>
</evidence>
<feature type="compositionally biased region" description="Pro residues" evidence="1">
    <location>
        <begin position="1"/>
        <end position="16"/>
    </location>
</feature>
<comment type="caution">
    <text evidence="2">The sequence shown here is derived from an EMBL/GenBank/DDBJ whole genome shotgun (WGS) entry which is preliminary data.</text>
</comment>
<proteinExistence type="predicted"/>
<accession>A0AAW1RJR4</accession>
<dbReference type="Proteomes" id="UP001438707">
    <property type="component" value="Unassembled WGS sequence"/>
</dbReference>
<keyword evidence="3" id="KW-1185">Reference proteome</keyword>
<protein>
    <submittedName>
        <fullName evidence="2">Uncharacterized protein</fullName>
    </submittedName>
</protein>
<feature type="region of interest" description="Disordered" evidence="1">
    <location>
        <begin position="1"/>
        <end position="47"/>
    </location>
</feature>
<reference evidence="2 3" key="1">
    <citation type="journal article" date="2024" name="Nat. Commun.">
        <title>Phylogenomics reveals the evolutionary origins of lichenization in chlorophyte algae.</title>
        <authorList>
            <person name="Puginier C."/>
            <person name="Libourel C."/>
            <person name="Otte J."/>
            <person name="Skaloud P."/>
            <person name="Haon M."/>
            <person name="Grisel S."/>
            <person name="Petersen M."/>
            <person name="Berrin J.G."/>
            <person name="Delaux P.M."/>
            <person name="Dal Grande F."/>
            <person name="Keller J."/>
        </authorList>
    </citation>
    <scope>NUCLEOTIDE SEQUENCE [LARGE SCALE GENOMIC DNA]</scope>
    <source>
        <strain evidence="2 3">SAG 2145</strain>
    </source>
</reference>
<name>A0AAW1RJR4_9CHLO</name>
<evidence type="ECO:0000256" key="1">
    <source>
        <dbReference type="SAM" id="MobiDB-lite"/>
    </source>
</evidence>